<organism evidence="1 2">
    <name type="scientific">Arenimonas composti TR7-09 = DSM 18010</name>
    <dbReference type="NCBI Taxonomy" id="1121013"/>
    <lineage>
        <taxon>Bacteria</taxon>
        <taxon>Pseudomonadati</taxon>
        <taxon>Pseudomonadota</taxon>
        <taxon>Gammaproteobacteria</taxon>
        <taxon>Lysobacterales</taxon>
        <taxon>Lysobacteraceae</taxon>
        <taxon>Arenimonas</taxon>
    </lineage>
</organism>
<gene>
    <name evidence="1" type="ORF">P873_06560</name>
</gene>
<dbReference type="AlphaFoldDB" id="A0A091BFK2"/>
<dbReference type="RefSeq" id="WP_026817793.1">
    <property type="nucleotide sequence ID" value="NZ_AWXU01000020.1"/>
</dbReference>
<comment type="caution">
    <text evidence="1">The sequence shown here is derived from an EMBL/GenBank/DDBJ whole genome shotgun (WGS) entry which is preliminary data.</text>
</comment>
<proteinExistence type="predicted"/>
<accession>A0A091BFK2</accession>
<dbReference type="Proteomes" id="UP000029391">
    <property type="component" value="Unassembled WGS sequence"/>
</dbReference>
<protein>
    <submittedName>
        <fullName evidence="1">Uncharacterized protein</fullName>
    </submittedName>
</protein>
<dbReference type="STRING" id="1121013.GCA_000426365_01953"/>
<keyword evidence="2" id="KW-1185">Reference proteome</keyword>
<evidence type="ECO:0000313" key="1">
    <source>
        <dbReference type="EMBL" id="KFN50332.1"/>
    </source>
</evidence>
<reference evidence="1 2" key="1">
    <citation type="submission" date="2013-09" db="EMBL/GenBank/DDBJ databases">
        <title>Genome sequencing of Arenimonas composti.</title>
        <authorList>
            <person name="Chen F."/>
            <person name="Wang G."/>
        </authorList>
    </citation>
    <scope>NUCLEOTIDE SEQUENCE [LARGE SCALE GENOMIC DNA]</scope>
    <source>
        <strain evidence="1 2">TR7-09</strain>
    </source>
</reference>
<sequence length="138" mass="15076">MKAFLLVLVRPDVDVADEAALRAAVAAAMAPHAEASDDPGEDAGDHGRARRWDYYLLCTRDILPEWPDPAFTARAPDGPRVARAGDVRAWPHALLTPDGRWHESRATYQATDPHWPATAAGLVAPYADHHALLVLYHA</sequence>
<dbReference type="EMBL" id="AWXU01000020">
    <property type="protein sequence ID" value="KFN50332.1"/>
    <property type="molecule type" value="Genomic_DNA"/>
</dbReference>
<evidence type="ECO:0000313" key="2">
    <source>
        <dbReference type="Proteomes" id="UP000029391"/>
    </source>
</evidence>
<name>A0A091BFK2_9GAMM</name>